<name>A0AAN6ZU42_9PEZI</name>
<proteinExistence type="predicted"/>
<keyword evidence="2" id="KW-1185">Reference proteome</keyword>
<dbReference type="EMBL" id="MU856992">
    <property type="protein sequence ID" value="KAK4151985.1"/>
    <property type="molecule type" value="Genomic_DNA"/>
</dbReference>
<dbReference type="AlphaFoldDB" id="A0AAN6ZU42"/>
<accession>A0AAN6ZU42</accession>
<evidence type="ECO:0000313" key="1">
    <source>
        <dbReference type="EMBL" id="KAK4151985.1"/>
    </source>
</evidence>
<evidence type="ECO:0000313" key="2">
    <source>
        <dbReference type="Proteomes" id="UP001302745"/>
    </source>
</evidence>
<reference evidence="1" key="2">
    <citation type="submission" date="2023-05" db="EMBL/GenBank/DDBJ databases">
        <authorList>
            <consortium name="Lawrence Berkeley National Laboratory"/>
            <person name="Steindorff A."/>
            <person name="Hensen N."/>
            <person name="Bonometti L."/>
            <person name="Westerberg I."/>
            <person name="Brannstrom I.O."/>
            <person name="Guillou S."/>
            <person name="Cros-Aarteil S."/>
            <person name="Calhoun S."/>
            <person name="Haridas S."/>
            <person name="Kuo A."/>
            <person name="Mondo S."/>
            <person name="Pangilinan J."/>
            <person name="Riley R."/>
            <person name="Labutti K."/>
            <person name="Andreopoulos B."/>
            <person name="Lipzen A."/>
            <person name="Chen C."/>
            <person name="Yanf M."/>
            <person name="Daum C."/>
            <person name="Ng V."/>
            <person name="Clum A."/>
            <person name="Ohm R."/>
            <person name="Martin F."/>
            <person name="Silar P."/>
            <person name="Natvig D."/>
            <person name="Lalanne C."/>
            <person name="Gautier V."/>
            <person name="Ament-Velasquez S.L."/>
            <person name="Kruys A."/>
            <person name="Hutchinson M.I."/>
            <person name="Powell A.J."/>
            <person name="Barry K."/>
            <person name="Miller A.N."/>
            <person name="Grigoriev I.V."/>
            <person name="Debuchy R."/>
            <person name="Gladieux P."/>
            <person name="Thoren M.H."/>
            <person name="Johannesson H."/>
        </authorList>
    </citation>
    <scope>NUCLEOTIDE SEQUENCE</scope>
    <source>
        <strain evidence="1">CBS 538.74</strain>
    </source>
</reference>
<organism evidence="1 2">
    <name type="scientific">Chaetomidium leptoderma</name>
    <dbReference type="NCBI Taxonomy" id="669021"/>
    <lineage>
        <taxon>Eukaryota</taxon>
        <taxon>Fungi</taxon>
        <taxon>Dikarya</taxon>
        <taxon>Ascomycota</taxon>
        <taxon>Pezizomycotina</taxon>
        <taxon>Sordariomycetes</taxon>
        <taxon>Sordariomycetidae</taxon>
        <taxon>Sordariales</taxon>
        <taxon>Chaetomiaceae</taxon>
        <taxon>Chaetomidium</taxon>
    </lineage>
</organism>
<reference evidence="1" key="1">
    <citation type="journal article" date="2023" name="Mol. Phylogenet. Evol.">
        <title>Genome-scale phylogeny and comparative genomics of the fungal order Sordariales.</title>
        <authorList>
            <person name="Hensen N."/>
            <person name="Bonometti L."/>
            <person name="Westerberg I."/>
            <person name="Brannstrom I.O."/>
            <person name="Guillou S."/>
            <person name="Cros-Aarteil S."/>
            <person name="Calhoun S."/>
            <person name="Haridas S."/>
            <person name="Kuo A."/>
            <person name="Mondo S."/>
            <person name="Pangilinan J."/>
            <person name="Riley R."/>
            <person name="LaButti K."/>
            <person name="Andreopoulos B."/>
            <person name="Lipzen A."/>
            <person name="Chen C."/>
            <person name="Yan M."/>
            <person name="Daum C."/>
            <person name="Ng V."/>
            <person name="Clum A."/>
            <person name="Steindorff A."/>
            <person name="Ohm R.A."/>
            <person name="Martin F."/>
            <person name="Silar P."/>
            <person name="Natvig D.O."/>
            <person name="Lalanne C."/>
            <person name="Gautier V."/>
            <person name="Ament-Velasquez S.L."/>
            <person name="Kruys A."/>
            <person name="Hutchinson M.I."/>
            <person name="Powell A.J."/>
            <person name="Barry K."/>
            <person name="Miller A.N."/>
            <person name="Grigoriev I.V."/>
            <person name="Debuchy R."/>
            <person name="Gladieux P."/>
            <person name="Hiltunen Thoren M."/>
            <person name="Johannesson H."/>
        </authorList>
    </citation>
    <scope>NUCLEOTIDE SEQUENCE</scope>
    <source>
        <strain evidence="1">CBS 538.74</strain>
    </source>
</reference>
<sequence>MSQRNDTVFQLSGEDQSPASTAYSLQQYLAADGGLTERLLKGLDVGEIVGRAQAVGSDVQELASRIDQPSQKL</sequence>
<protein>
    <submittedName>
        <fullName evidence="1">Uncharacterized protein</fullName>
    </submittedName>
</protein>
<dbReference type="Proteomes" id="UP001302745">
    <property type="component" value="Unassembled WGS sequence"/>
</dbReference>
<gene>
    <name evidence="1" type="ORF">C8A00DRAFT_35355</name>
</gene>
<comment type="caution">
    <text evidence="1">The sequence shown here is derived from an EMBL/GenBank/DDBJ whole genome shotgun (WGS) entry which is preliminary data.</text>
</comment>